<name>A0A1N6EFF8_9BURK</name>
<dbReference type="AlphaFoldDB" id="A0A1N6EFF8"/>
<dbReference type="PANTHER" id="PTHR43245">
    <property type="entry name" value="BIFUNCTIONAL POLYMYXIN RESISTANCE PROTEIN ARNA"/>
    <property type="match status" value="1"/>
</dbReference>
<evidence type="ECO:0000313" key="2">
    <source>
        <dbReference type="EMBL" id="SIN81750.1"/>
    </source>
</evidence>
<dbReference type="PANTHER" id="PTHR43245:SF13">
    <property type="entry name" value="UDP-D-APIOSE_UDP-D-XYLOSE SYNTHASE 2"/>
    <property type="match status" value="1"/>
</dbReference>
<dbReference type="Proteomes" id="UP000184693">
    <property type="component" value="Unassembled WGS sequence"/>
</dbReference>
<organism evidence="2 3">
    <name type="scientific">Paraburkholderia phenazinium</name>
    <dbReference type="NCBI Taxonomy" id="60549"/>
    <lineage>
        <taxon>Bacteria</taxon>
        <taxon>Pseudomonadati</taxon>
        <taxon>Pseudomonadota</taxon>
        <taxon>Betaproteobacteria</taxon>
        <taxon>Burkholderiales</taxon>
        <taxon>Burkholderiaceae</taxon>
        <taxon>Paraburkholderia</taxon>
    </lineage>
</organism>
<dbReference type="Pfam" id="PF01370">
    <property type="entry name" value="Epimerase"/>
    <property type="match status" value="1"/>
</dbReference>
<dbReference type="Gene3D" id="3.40.50.720">
    <property type="entry name" value="NAD(P)-binding Rossmann-like Domain"/>
    <property type="match status" value="1"/>
</dbReference>
<dbReference type="EMBL" id="FSRM01000001">
    <property type="protein sequence ID" value="SIN81750.1"/>
    <property type="molecule type" value="Genomic_DNA"/>
</dbReference>
<dbReference type="InterPro" id="IPR036291">
    <property type="entry name" value="NAD(P)-bd_dom_sf"/>
</dbReference>
<gene>
    <name evidence="2" type="ORF">SAMN05444168_0570</name>
</gene>
<proteinExistence type="predicted"/>
<evidence type="ECO:0000313" key="3">
    <source>
        <dbReference type="Proteomes" id="UP000184693"/>
    </source>
</evidence>
<evidence type="ECO:0000259" key="1">
    <source>
        <dbReference type="Pfam" id="PF01370"/>
    </source>
</evidence>
<dbReference type="InterPro" id="IPR050177">
    <property type="entry name" value="Lipid_A_modif_metabolic_enz"/>
</dbReference>
<dbReference type="InterPro" id="IPR001509">
    <property type="entry name" value="Epimerase_deHydtase"/>
</dbReference>
<feature type="domain" description="NAD-dependent epimerase/dehydratase" evidence="1">
    <location>
        <begin position="4"/>
        <end position="229"/>
    </location>
</feature>
<dbReference type="RefSeq" id="WP_254368725.1">
    <property type="nucleotide sequence ID" value="NZ_FSRM01000001.1"/>
</dbReference>
<accession>A0A1N6EFF8</accession>
<dbReference type="SUPFAM" id="SSF51735">
    <property type="entry name" value="NAD(P)-binding Rossmann-fold domains"/>
    <property type="match status" value="1"/>
</dbReference>
<sequence length="296" mass="32402">MIKVAITGATGFVGRHVLTALAAHDIEVVATVRGERPDTPQIRNVRWVTLDVASAPPNAFELLGKPDVLIHLAWGGLPNYRALRHFEVELPAHYAFLRQLSAAGLKSLLVAGTCLEYGLRSGALSETDPTSPITPYGFAKDALRRQLEYLQRNGESSFALTWARLFFMHGEGQAATSLLPQLEKAVAQGEASFRMSGGEQLRDYLPVNEVAAKLVALALRQQNVGIVNVCSGTPRSVRSLVEQFLQERQAKIALELGHYPYPDYEPMAFWGARDKLERALKDSGTAQSSFSSSEPT</sequence>
<protein>
    <submittedName>
        <fullName evidence="2">dTDP-6-deoxy-L-talose 4-dehydrogenase (NAD+)</fullName>
    </submittedName>
</protein>
<reference evidence="2 3" key="1">
    <citation type="submission" date="2016-11" db="EMBL/GenBank/DDBJ databases">
        <authorList>
            <person name="Jaros S."/>
            <person name="Januszkiewicz K."/>
            <person name="Wedrychowicz H."/>
        </authorList>
    </citation>
    <scope>NUCLEOTIDE SEQUENCE [LARGE SCALE GENOMIC DNA]</scope>
    <source>
        <strain evidence="2 3">GAS86</strain>
    </source>
</reference>
<dbReference type="Gene3D" id="3.90.25.10">
    <property type="entry name" value="UDP-galactose 4-epimerase, domain 1"/>
    <property type="match status" value="1"/>
</dbReference>